<dbReference type="GO" id="GO:0032182">
    <property type="term" value="F:ubiquitin-like protein binding"/>
    <property type="evidence" value="ECO:0007669"/>
    <property type="project" value="TreeGrafter"/>
</dbReference>
<dbReference type="Pfam" id="PF03556">
    <property type="entry name" value="Cullin_binding"/>
    <property type="match status" value="1"/>
</dbReference>
<dbReference type="Gene3D" id="1.10.238.10">
    <property type="entry name" value="EF-hand"/>
    <property type="match status" value="1"/>
</dbReference>
<dbReference type="GO" id="GO:0045116">
    <property type="term" value="P:protein neddylation"/>
    <property type="evidence" value="ECO:0007669"/>
    <property type="project" value="TreeGrafter"/>
</dbReference>
<evidence type="ECO:0000256" key="1">
    <source>
        <dbReference type="RuleBase" id="RU410713"/>
    </source>
</evidence>
<dbReference type="Gene3D" id="1.10.238.200">
    <property type="entry name" value="Cullin, PONY binding domain"/>
    <property type="match status" value="1"/>
</dbReference>
<gene>
    <name evidence="4" type="primary">Dcun1d1</name>
    <name evidence="4" type="ORF">g.14058</name>
</gene>
<dbReference type="PANTHER" id="PTHR12281:SF32">
    <property type="entry name" value="DCN1-LIKE PROTEIN"/>
    <property type="match status" value="1"/>
</dbReference>
<accession>A0A6G1S9P4</accession>
<dbReference type="GO" id="GO:0031624">
    <property type="term" value="F:ubiquitin conjugating enzyme binding"/>
    <property type="evidence" value="ECO:0007669"/>
    <property type="project" value="TreeGrafter"/>
</dbReference>
<feature type="compositionally biased region" description="Low complexity" evidence="2">
    <location>
        <begin position="14"/>
        <end position="26"/>
    </location>
</feature>
<evidence type="ECO:0000256" key="2">
    <source>
        <dbReference type="SAM" id="MobiDB-lite"/>
    </source>
</evidence>
<feature type="region of interest" description="Disordered" evidence="2">
    <location>
        <begin position="1"/>
        <end position="53"/>
    </location>
</feature>
<protein>
    <recommendedName>
        <fullName evidence="1">Defective in cullin neddylation protein</fullName>
    </recommendedName>
</protein>
<dbReference type="InterPro" id="IPR005176">
    <property type="entry name" value="PONY_dom"/>
</dbReference>
<dbReference type="EMBL" id="GGYP01002465">
    <property type="protein sequence ID" value="MDE47236.1"/>
    <property type="molecule type" value="Transcribed_RNA"/>
</dbReference>
<proteinExistence type="predicted"/>
<feature type="compositionally biased region" description="Basic residues" evidence="2">
    <location>
        <begin position="27"/>
        <end position="46"/>
    </location>
</feature>
<dbReference type="InterPro" id="IPR042460">
    <property type="entry name" value="DCN1-like_PONY"/>
</dbReference>
<dbReference type="PANTHER" id="PTHR12281">
    <property type="entry name" value="RP42 RELATED"/>
    <property type="match status" value="1"/>
</dbReference>
<dbReference type="GO" id="GO:0000151">
    <property type="term" value="C:ubiquitin ligase complex"/>
    <property type="evidence" value="ECO:0007669"/>
    <property type="project" value="TreeGrafter"/>
</dbReference>
<feature type="domain" description="DCUN1" evidence="3">
    <location>
        <begin position="56"/>
        <end position="247"/>
    </location>
</feature>
<comment type="function">
    <text evidence="1">Neddylation of cullins play an essential role in the regulation of SCF-type complexes activity.</text>
</comment>
<name>A0A6G1S9P4_9ACAR</name>
<evidence type="ECO:0000313" key="4">
    <source>
        <dbReference type="EMBL" id="MDE47236.1"/>
    </source>
</evidence>
<evidence type="ECO:0000259" key="3">
    <source>
        <dbReference type="PROSITE" id="PS51229"/>
    </source>
</evidence>
<reference evidence="4" key="1">
    <citation type="submission" date="2018-10" db="EMBL/GenBank/DDBJ databases">
        <title>Transcriptome assembly of Aceria tosichella (Wheat curl mite) Type 2.</title>
        <authorList>
            <person name="Scully E.D."/>
            <person name="Geib S.M."/>
            <person name="Palmer N.A."/>
            <person name="Gupta A.K."/>
            <person name="Sarath G."/>
            <person name="Tatineni S."/>
        </authorList>
    </citation>
    <scope>NUCLEOTIDE SEQUENCE</scope>
    <source>
        <strain evidence="4">LincolnNE</strain>
    </source>
</reference>
<dbReference type="InterPro" id="IPR014764">
    <property type="entry name" value="DCN-prot"/>
</dbReference>
<organism evidence="4">
    <name type="scientific">Aceria tosichella</name>
    <name type="common">wheat curl mite</name>
    <dbReference type="NCBI Taxonomy" id="561515"/>
    <lineage>
        <taxon>Eukaryota</taxon>
        <taxon>Metazoa</taxon>
        <taxon>Ecdysozoa</taxon>
        <taxon>Arthropoda</taxon>
        <taxon>Chelicerata</taxon>
        <taxon>Arachnida</taxon>
        <taxon>Acari</taxon>
        <taxon>Acariformes</taxon>
        <taxon>Trombidiformes</taxon>
        <taxon>Prostigmata</taxon>
        <taxon>Eupodina</taxon>
        <taxon>Eriophyoidea</taxon>
        <taxon>Eriophyidae</taxon>
        <taxon>Eriophyinae</taxon>
        <taxon>Aceriini</taxon>
        <taxon>Aceria</taxon>
    </lineage>
</organism>
<dbReference type="GO" id="GO:0097602">
    <property type="term" value="F:cullin family protein binding"/>
    <property type="evidence" value="ECO:0007669"/>
    <property type="project" value="TreeGrafter"/>
</dbReference>
<dbReference type="AlphaFoldDB" id="A0A6G1S9P4"/>
<dbReference type="FunFam" id="1.10.238.200:FF:000001">
    <property type="entry name" value="DCN1-like protein"/>
    <property type="match status" value="1"/>
</dbReference>
<sequence length="252" mass="30228">MVGSSNHHYHHHNQQQQQQQSQQQQNNHHHQNHHHIHHRHQQHHAHTYYSNRQQHLDKSRIEALFSIYNDPREQKITLEGVERLLSDLELEADSILVLIFAWKCKASTQCEFTREEFYRGILKLGAETSDRVDNLKVCLLRAQMELASNPSLFKDLYQFAFNYAKGQMQKSLDLELAIAYWNILLRNCFRFLDQWVEFLKETHKRAITKDTWNLLLDFSLMIDDNLSNYDEEGAWPVLIDEFVEYMRKRLKN</sequence>
<dbReference type="PROSITE" id="PS51229">
    <property type="entry name" value="DCUN1"/>
    <property type="match status" value="1"/>
</dbReference>